<organism evidence="1 2">
    <name type="scientific">Moniliophthora roreri</name>
    <name type="common">Frosty pod rot fungus</name>
    <name type="synonym">Monilia roreri</name>
    <dbReference type="NCBI Taxonomy" id="221103"/>
    <lineage>
        <taxon>Eukaryota</taxon>
        <taxon>Fungi</taxon>
        <taxon>Dikarya</taxon>
        <taxon>Basidiomycota</taxon>
        <taxon>Agaricomycotina</taxon>
        <taxon>Agaricomycetes</taxon>
        <taxon>Agaricomycetidae</taxon>
        <taxon>Agaricales</taxon>
        <taxon>Marasmiineae</taxon>
        <taxon>Marasmiaceae</taxon>
        <taxon>Moniliophthora</taxon>
    </lineage>
</organism>
<gene>
    <name evidence="1" type="ORF">WG66_7098</name>
</gene>
<reference evidence="1 2" key="1">
    <citation type="submission" date="2015-12" db="EMBL/GenBank/DDBJ databases">
        <title>Draft genome sequence of Moniliophthora roreri, the causal agent of frosty pod rot of cacao.</title>
        <authorList>
            <person name="Aime M.C."/>
            <person name="Diaz-Valderrama J.R."/>
            <person name="Kijpornyongpan T."/>
            <person name="Phillips-Mora W."/>
        </authorList>
    </citation>
    <scope>NUCLEOTIDE SEQUENCE [LARGE SCALE GENOMIC DNA]</scope>
    <source>
        <strain evidence="1 2">MCA 2952</strain>
    </source>
</reference>
<protein>
    <submittedName>
        <fullName evidence="1">Uncharacterized protein</fullName>
    </submittedName>
</protein>
<dbReference type="AlphaFoldDB" id="A0A0W0FVI2"/>
<dbReference type="EMBL" id="LATX01001589">
    <property type="protein sequence ID" value="KTB40369.1"/>
    <property type="molecule type" value="Genomic_DNA"/>
</dbReference>
<dbReference type="Proteomes" id="UP000054988">
    <property type="component" value="Unassembled WGS sequence"/>
</dbReference>
<sequence length="282" mass="32472">MAESSFYLCKGWTEVPPTSRQYQFWEQEQLTSADLEHYMENVPHTRDTFTLFPASTFSFPPKALLRPESSLRMVMQGDEASKPKRWATVITRHPGIGGEQHLSNLRPLSTLLEKKMIKFDFYEERLFLFHSDGVATLRLDDINKVFCLSHLGKDAWLLIDKDVAVPGRLAAPLCQRHHDVGPVPRDLFEFDLVRAEIIEAITTGVQDLTDEQVRNLLPGPNPNSAELPCHILYEDVKGLDATSSRVRTSFSKRVVIHLRRHLLKMDRHQRLSLFRDLRSRTV</sequence>
<proteinExistence type="predicted"/>
<name>A0A0W0FVI2_MONRR</name>
<evidence type="ECO:0000313" key="2">
    <source>
        <dbReference type="Proteomes" id="UP000054988"/>
    </source>
</evidence>
<evidence type="ECO:0000313" key="1">
    <source>
        <dbReference type="EMBL" id="KTB40369.1"/>
    </source>
</evidence>
<comment type="caution">
    <text evidence="1">The sequence shown here is derived from an EMBL/GenBank/DDBJ whole genome shotgun (WGS) entry which is preliminary data.</text>
</comment>
<accession>A0A0W0FVI2</accession>